<evidence type="ECO:0000313" key="3">
    <source>
        <dbReference type="Proteomes" id="UP000249324"/>
    </source>
</evidence>
<name>A0A2W4IV41_9PSEU</name>
<reference evidence="2" key="1">
    <citation type="submission" date="2018-05" db="EMBL/GenBank/DDBJ databases">
        <authorList>
            <person name="Lanie J.A."/>
            <person name="Ng W.-L."/>
            <person name="Kazmierczak K.M."/>
            <person name="Andrzejewski T.M."/>
            <person name="Davidsen T.M."/>
            <person name="Wayne K.J."/>
            <person name="Tettelin H."/>
            <person name="Glass J.I."/>
            <person name="Rusch D."/>
            <person name="Podicherti R."/>
            <person name="Tsui H.-C.T."/>
            <person name="Winkler M.E."/>
        </authorList>
    </citation>
    <scope>NUCLEOTIDE SEQUENCE</scope>
    <source>
        <strain evidence="2">ZC4RG45</strain>
    </source>
</reference>
<gene>
    <name evidence="1" type="ORF">DIU77_011330</name>
    <name evidence="2" type="ORF">DIU77_17910</name>
</gene>
<reference evidence="1" key="4">
    <citation type="submission" date="2023-08" db="EMBL/GenBank/DDBJ databases">
        <authorList>
            <person name="Guima S.E.S."/>
            <person name="Martins L.F."/>
            <person name="Silva A.M."/>
            <person name="Setubal J.C."/>
        </authorList>
    </citation>
    <scope>NUCLEOTIDE SEQUENCE</scope>
    <source>
        <strain evidence="1">ZC4RG45</strain>
    </source>
</reference>
<dbReference type="EMBL" id="QGUI02000133">
    <property type="protein sequence ID" value="MFO7192823.1"/>
    <property type="molecule type" value="Genomic_DNA"/>
</dbReference>
<evidence type="ECO:0000313" key="1">
    <source>
        <dbReference type="EMBL" id="MFO7192823.1"/>
    </source>
</evidence>
<sequence>MPRVNGPEVVALMAEIIRRSVGVELNDVQLATALALHKQIHRRRRRRSVAEIARLSRLLPTRRDRSLVSVVPVFYGADMLGVDVVVLVGDEAEAREDATLYRQVATMAPTKADIYCNEEGLTAPTSGKTR</sequence>
<protein>
    <submittedName>
        <fullName evidence="2">Uncharacterized protein</fullName>
    </submittedName>
</protein>
<dbReference type="STRING" id="1111738.GCA_000427905_00278"/>
<dbReference type="EMBL" id="QGUI01000863">
    <property type="protein sequence ID" value="PZM90471.1"/>
    <property type="molecule type" value="Genomic_DNA"/>
</dbReference>
<dbReference type="InterPro" id="IPR027417">
    <property type="entry name" value="P-loop_NTPase"/>
</dbReference>
<organism evidence="2">
    <name type="scientific">Thermocrispum agreste</name>
    <dbReference type="NCBI Taxonomy" id="37925"/>
    <lineage>
        <taxon>Bacteria</taxon>
        <taxon>Bacillati</taxon>
        <taxon>Actinomycetota</taxon>
        <taxon>Actinomycetes</taxon>
        <taxon>Pseudonocardiales</taxon>
        <taxon>Pseudonocardiaceae</taxon>
        <taxon>Thermocrispum</taxon>
    </lineage>
</organism>
<reference evidence="1 3" key="3">
    <citation type="journal article" date="2021" name="BMC Genomics">
        <title>Genome-resolved metagenome and metatranscriptome analyses of thermophilic composting reveal key bacterial players and their metabolic interactions.</title>
        <authorList>
            <person name="Braga L.P.P."/>
            <person name="Pereira R.V."/>
            <person name="Martins L.F."/>
            <person name="Moura L.M.S."/>
            <person name="Sanchez F.B."/>
            <person name="Patane J.S.L."/>
            <person name="da Silva A.M."/>
            <person name="Setubal J.C."/>
        </authorList>
    </citation>
    <scope>NUCLEOTIDE SEQUENCE [LARGE SCALE GENOMIC DNA]</scope>
    <source>
        <strain evidence="1">ZC4RG45</strain>
    </source>
</reference>
<accession>A0A2W4IV41</accession>
<dbReference type="Gene3D" id="3.40.50.300">
    <property type="entry name" value="P-loop containing nucleotide triphosphate hydrolases"/>
    <property type="match status" value="1"/>
</dbReference>
<proteinExistence type="predicted"/>
<feature type="non-terminal residue" evidence="2">
    <location>
        <position position="130"/>
    </location>
</feature>
<reference evidence="1" key="2">
    <citation type="submission" date="2018-05" db="EMBL/GenBank/DDBJ databases">
        <authorList>
            <person name="Moura L."/>
            <person name="Setubal J.C."/>
        </authorList>
    </citation>
    <scope>NUCLEOTIDE SEQUENCE</scope>
    <source>
        <strain evidence="1">ZC4RG45</strain>
    </source>
</reference>
<comment type="caution">
    <text evidence="2">The sequence shown here is derived from an EMBL/GenBank/DDBJ whole genome shotgun (WGS) entry which is preliminary data.</text>
</comment>
<evidence type="ECO:0000313" key="2">
    <source>
        <dbReference type="EMBL" id="PZM90471.1"/>
    </source>
</evidence>
<dbReference type="AlphaFoldDB" id="A0A2W4IV41"/>
<dbReference type="Proteomes" id="UP000249324">
    <property type="component" value="Unassembled WGS sequence"/>
</dbReference>